<dbReference type="GO" id="GO:0000379">
    <property type="term" value="P:tRNA-type intron splice site recognition and cleavage"/>
    <property type="evidence" value="ECO:0007669"/>
    <property type="project" value="TreeGrafter"/>
</dbReference>
<keyword evidence="2" id="KW-0819">tRNA processing</keyword>
<reference evidence="5" key="1">
    <citation type="submission" date="2021-01" db="EMBL/GenBank/DDBJ databases">
        <authorList>
            <person name="Corre E."/>
            <person name="Pelletier E."/>
            <person name="Niang G."/>
            <person name="Scheremetjew M."/>
            <person name="Finn R."/>
            <person name="Kale V."/>
            <person name="Holt S."/>
            <person name="Cochrane G."/>
            <person name="Meng A."/>
            <person name="Brown T."/>
            <person name="Cohen L."/>
        </authorList>
    </citation>
    <scope>NUCLEOTIDE SEQUENCE</scope>
    <source>
        <strain evidence="5">CCMP2058</strain>
    </source>
</reference>
<dbReference type="EMBL" id="HBEM01017173">
    <property type="protein sequence ID" value="CAD8452817.1"/>
    <property type="molecule type" value="Transcribed_RNA"/>
</dbReference>
<organism evidence="5">
    <name type="scientific">Amorphochlora amoebiformis</name>
    <dbReference type="NCBI Taxonomy" id="1561963"/>
    <lineage>
        <taxon>Eukaryota</taxon>
        <taxon>Sar</taxon>
        <taxon>Rhizaria</taxon>
        <taxon>Cercozoa</taxon>
        <taxon>Chlorarachniophyceae</taxon>
        <taxon>Amorphochlora</taxon>
    </lineage>
</organism>
<evidence type="ECO:0000259" key="4">
    <source>
        <dbReference type="Pfam" id="PF12928"/>
    </source>
</evidence>
<evidence type="ECO:0000256" key="2">
    <source>
        <dbReference type="ARBA" id="ARBA00022694"/>
    </source>
</evidence>
<dbReference type="InterPro" id="IPR024337">
    <property type="entry name" value="tRNA_splic_suSen54"/>
</dbReference>
<feature type="region of interest" description="Disordered" evidence="3">
    <location>
        <begin position="244"/>
        <end position="277"/>
    </location>
</feature>
<name>A0A7S0H0I9_9EUKA</name>
<feature type="domain" description="tRNA-splicing endonuclease subunit Sen54 N-terminal" evidence="4">
    <location>
        <begin position="9"/>
        <end position="64"/>
    </location>
</feature>
<dbReference type="InterPro" id="IPR024336">
    <property type="entry name" value="tRNA_splic_suSen54_N"/>
</dbReference>
<proteinExistence type="inferred from homology"/>
<comment type="similarity">
    <text evidence="1">Belongs to the SEN54 family.</text>
</comment>
<accession>A0A7S0H0I9</accession>
<evidence type="ECO:0000313" key="5">
    <source>
        <dbReference type="EMBL" id="CAD8452817.1"/>
    </source>
</evidence>
<feature type="region of interest" description="Disordered" evidence="3">
    <location>
        <begin position="121"/>
        <end position="176"/>
    </location>
</feature>
<dbReference type="GO" id="GO:0000214">
    <property type="term" value="C:tRNA-intron endonuclease complex"/>
    <property type="evidence" value="ECO:0007669"/>
    <property type="project" value="TreeGrafter"/>
</dbReference>
<dbReference type="PANTHER" id="PTHR21027">
    <property type="entry name" value="TRNA-SPLICING ENDONUCLEASE SUBUNIT SEN54"/>
    <property type="match status" value="1"/>
</dbReference>
<gene>
    <name evidence="5" type="ORF">LAMO00422_LOCUS11757</name>
</gene>
<protein>
    <recommendedName>
        <fullName evidence="4">tRNA-splicing endonuclease subunit Sen54 N-terminal domain-containing protein</fullName>
    </recommendedName>
</protein>
<feature type="compositionally biased region" description="Polar residues" evidence="3">
    <location>
        <begin position="245"/>
        <end position="254"/>
    </location>
</feature>
<dbReference type="PANTHER" id="PTHR21027:SF1">
    <property type="entry name" value="TRNA-SPLICING ENDONUCLEASE SUBUNIT SEN54"/>
    <property type="match status" value="1"/>
</dbReference>
<dbReference type="AlphaFoldDB" id="A0A7S0H0I9"/>
<evidence type="ECO:0000256" key="1">
    <source>
        <dbReference type="ARBA" id="ARBA00005736"/>
    </source>
</evidence>
<evidence type="ECO:0000256" key="3">
    <source>
        <dbReference type="SAM" id="MobiDB-lite"/>
    </source>
</evidence>
<sequence length="359" mass="39442">MLYSHQTLNRVALAEWDDEEGLAMVRVQRGRMLSSMGQTGKDGSTLLSIEETVLLVERGALEVLHPTSKLPLSLVEVRGLLCSMNRNTSKSTKTNSLTTPLASYNVFAHLRRLGYMIVRKRKPEDAQKKSPLSSDIKTKLQRSLPSRPQSNKSKRQRRKRDRPSEPTPSAHRPAAESRGWYPSLISFLQDSGDSGEIAGGSREIVKYPVVAEEEVVKEDEEAAKHTQLLQSLFTHLQAIGPTLHTFPSQPTPETNGRPPSDTFEVWGSRGGGGRRSPERSFRVMVADRGVRRGSSGSAELGEGSDIGSRGAIGVLVEVAGVMRREGSRDMMLALGGSSVPQYFRVRIPNGVNEQLSTTL</sequence>
<dbReference type="Pfam" id="PF12928">
    <property type="entry name" value="tRNA_int_end_N2"/>
    <property type="match status" value="1"/>
</dbReference>
<feature type="compositionally biased region" description="Basic residues" evidence="3">
    <location>
        <begin position="152"/>
        <end position="161"/>
    </location>
</feature>